<dbReference type="Pfam" id="PF14289">
    <property type="entry name" value="DUF4369"/>
    <property type="match status" value="1"/>
</dbReference>
<dbReference type="InterPro" id="IPR025380">
    <property type="entry name" value="DUF4369"/>
</dbReference>
<gene>
    <name evidence="2" type="ORF">METZ01_LOCUS23434</name>
</gene>
<sequence length="235" mass="27125">MNIRIKNILILLLSVTITYSCNNSESNNYMSVSGKIDGLRKGKLYLQQFVDSVFISIDSTKVNNEFEFNLSTSINEPDIYYLYLDKFDGDSLNDRIKFFGNSGEIVINSRLKTFDTNAEILGSDNQTLMEEYISIIRKFNLENLDLLEIYYDSQIKGDNKRFDSVNDAINNLIKRKYLYSLNFATTNADYEISPFIVTTEIPDANKELLKQVYDKFNDSIKVSKYGKLLMEIISN</sequence>
<evidence type="ECO:0000259" key="1">
    <source>
        <dbReference type="Pfam" id="PF14289"/>
    </source>
</evidence>
<feature type="domain" description="DUF4369" evidence="1">
    <location>
        <begin position="31"/>
        <end position="128"/>
    </location>
</feature>
<dbReference type="PROSITE" id="PS51257">
    <property type="entry name" value="PROKAR_LIPOPROTEIN"/>
    <property type="match status" value="1"/>
</dbReference>
<name>A0A381PUJ2_9ZZZZ</name>
<reference evidence="2" key="1">
    <citation type="submission" date="2018-05" db="EMBL/GenBank/DDBJ databases">
        <authorList>
            <person name="Lanie J.A."/>
            <person name="Ng W.-L."/>
            <person name="Kazmierczak K.M."/>
            <person name="Andrzejewski T.M."/>
            <person name="Davidsen T.M."/>
            <person name="Wayne K.J."/>
            <person name="Tettelin H."/>
            <person name="Glass J.I."/>
            <person name="Rusch D."/>
            <person name="Podicherti R."/>
            <person name="Tsui H.-C.T."/>
            <person name="Winkler M.E."/>
        </authorList>
    </citation>
    <scope>NUCLEOTIDE SEQUENCE</scope>
</reference>
<evidence type="ECO:0000313" key="2">
    <source>
        <dbReference type="EMBL" id="SUZ70580.1"/>
    </source>
</evidence>
<accession>A0A381PUJ2</accession>
<dbReference type="EMBL" id="UINC01001094">
    <property type="protein sequence ID" value="SUZ70580.1"/>
    <property type="molecule type" value="Genomic_DNA"/>
</dbReference>
<organism evidence="2">
    <name type="scientific">marine metagenome</name>
    <dbReference type="NCBI Taxonomy" id="408172"/>
    <lineage>
        <taxon>unclassified sequences</taxon>
        <taxon>metagenomes</taxon>
        <taxon>ecological metagenomes</taxon>
    </lineage>
</organism>
<dbReference type="AlphaFoldDB" id="A0A381PUJ2"/>
<protein>
    <recommendedName>
        <fullName evidence="1">DUF4369 domain-containing protein</fullName>
    </recommendedName>
</protein>
<proteinExistence type="predicted"/>